<dbReference type="AlphaFoldDB" id="A0A926DD99"/>
<organism evidence="5 6">
    <name type="scientific">Feifania hominis</name>
    <dbReference type="NCBI Taxonomy" id="2763660"/>
    <lineage>
        <taxon>Bacteria</taxon>
        <taxon>Bacillati</taxon>
        <taxon>Bacillota</taxon>
        <taxon>Clostridia</taxon>
        <taxon>Eubacteriales</taxon>
        <taxon>Feifaniaceae</taxon>
        <taxon>Feifania</taxon>
    </lineage>
</organism>
<keyword evidence="3" id="KW-0804">Transcription</keyword>
<dbReference type="GO" id="GO:0003677">
    <property type="term" value="F:DNA binding"/>
    <property type="evidence" value="ECO:0007669"/>
    <property type="project" value="UniProtKB-KW"/>
</dbReference>
<dbReference type="SMART" id="SM00530">
    <property type="entry name" value="HTH_XRE"/>
    <property type="match status" value="1"/>
</dbReference>
<evidence type="ECO:0000256" key="2">
    <source>
        <dbReference type="ARBA" id="ARBA00023125"/>
    </source>
</evidence>
<dbReference type="SUPFAM" id="SSF47413">
    <property type="entry name" value="lambda repressor-like DNA-binding domains"/>
    <property type="match status" value="1"/>
</dbReference>
<dbReference type="GO" id="GO:0005829">
    <property type="term" value="C:cytosol"/>
    <property type="evidence" value="ECO:0007669"/>
    <property type="project" value="TreeGrafter"/>
</dbReference>
<feature type="domain" description="HTH cro/C1-type" evidence="4">
    <location>
        <begin position="8"/>
        <end position="62"/>
    </location>
</feature>
<dbReference type="InterPro" id="IPR001387">
    <property type="entry name" value="Cro/C1-type_HTH"/>
</dbReference>
<dbReference type="PANTHER" id="PTHR46797:SF23">
    <property type="entry name" value="HTH-TYPE TRANSCRIPTIONAL REGULATOR SUTR"/>
    <property type="match status" value="1"/>
</dbReference>
<comment type="caution">
    <text evidence="5">The sequence shown here is derived from an EMBL/GenBank/DDBJ whole genome shotgun (WGS) entry which is preliminary data.</text>
</comment>
<keyword evidence="2" id="KW-0238">DNA-binding</keyword>
<evidence type="ECO:0000259" key="4">
    <source>
        <dbReference type="PROSITE" id="PS50943"/>
    </source>
</evidence>
<accession>A0A926DD99</accession>
<name>A0A926DD99_9FIRM</name>
<dbReference type="RefSeq" id="WP_249299750.1">
    <property type="nucleotide sequence ID" value="NZ_JACRSP010000002.1"/>
</dbReference>
<keyword evidence="6" id="KW-1185">Reference proteome</keyword>
<dbReference type="EMBL" id="JACRSP010000002">
    <property type="protein sequence ID" value="MBC8535993.1"/>
    <property type="molecule type" value="Genomic_DNA"/>
</dbReference>
<dbReference type="GO" id="GO:0003700">
    <property type="term" value="F:DNA-binding transcription factor activity"/>
    <property type="evidence" value="ECO:0007669"/>
    <property type="project" value="TreeGrafter"/>
</dbReference>
<gene>
    <name evidence="5" type="ORF">H8695_04725</name>
</gene>
<evidence type="ECO:0000256" key="3">
    <source>
        <dbReference type="ARBA" id="ARBA00023163"/>
    </source>
</evidence>
<keyword evidence="1" id="KW-0805">Transcription regulation</keyword>
<dbReference type="InterPro" id="IPR050807">
    <property type="entry name" value="TransReg_Diox_bact_type"/>
</dbReference>
<dbReference type="InterPro" id="IPR010982">
    <property type="entry name" value="Lambda_DNA-bd_dom_sf"/>
</dbReference>
<dbReference type="Pfam" id="PF01381">
    <property type="entry name" value="HTH_3"/>
    <property type="match status" value="1"/>
</dbReference>
<dbReference type="CDD" id="cd00093">
    <property type="entry name" value="HTH_XRE"/>
    <property type="match status" value="1"/>
</dbReference>
<dbReference type="PANTHER" id="PTHR46797">
    <property type="entry name" value="HTH-TYPE TRANSCRIPTIONAL REGULATOR"/>
    <property type="match status" value="1"/>
</dbReference>
<dbReference type="Proteomes" id="UP000620366">
    <property type="component" value="Unassembled WGS sequence"/>
</dbReference>
<proteinExistence type="predicted"/>
<evidence type="ECO:0000313" key="6">
    <source>
        <dbReference type="Proteomes" id="UP000620366"/>
    </source>
</evidence>
<dbReference type="PROSITE" id="PS50943">
    <property type="entry name" value="HTH_CROC1"/>
    <property type="match status" value="1"/>
</dbReference>
<sequence length="111" mass="12675">MKDVLKEITRLRLERGWTEYELAKRSGLSQSTISTWYRKDQIPTIQSLEKICNGFGLTLSQFFAENQDAVSLTSEQKDMLDNWSALSAAQKRIIKDLLKNLDTTAAPIHSK</sequence>
<evidence type="ECO:0000256" key="1">
    <source>
        <dbReference type="ARBA" id="ARBA00023015"/>
    </source>
</evidence>
<protein>
    <submittedName>
        <fullName evidence="5">Helix-turn-helix domain-containing protein</fullName>
    </submittedName>
</protein>
<reference evidence="5" key="1">
    <citation type="submission" date="2020-08" db="EMBL/GenBank/DDBJ databases">
        <title>Genome public.</title>
        <authorList>
            <person name="Liu C."/>
            <person name="Sun Q."/>
        </authorList>
    </citation>
    <scope>NUCLEOTIDE SEQUENCE</scope>
    <source>
        <strain evidence="5">BX7</strain>
    </source>
</reference>
<dbReference type="Gene3D" id="1.10.260.40">
    <property type="entry name" value="lambda repressor-like DNA-binding domains"/>
    <property type="match status" value="1"/>
</dbReference>
<evidence type="ECO:0000313" key="5">
    <source>
        <dbReference type="EMBL" id="MBC8535993.1"/>
    </source>
</evidence>